<dbReference type="GO" id="GO:0046474">
    <property type="term" value="P:glycerophospholipid biosynthetic process"/>
    <property type="evidence" value="ECO:0007669"/>
    <property type="project" value="UniProtKB-UniRule"/>
</dbReference>
<dbReference type="EC" id="1.3.7.11" evidence="8"/>
<comment type="caution">
    <text evidence="8">Lacks conserved residue(s) required for the propagation of feature annotation.</text>
</comment>
<evidence type="ECO:0000256" key="2">
    <source>
        <dbReference type="ARBA" id="ARBA00022630"/>
    </source>
</evidence>
<dbReference type="PANTHER" id="PTHR42685:SF18">
    <property type="entry name" value="DIGERANYLGERANYLGLYCEROPHOSPHOLIPID REDUCTASE"/>
    <property type="match status" value="1"/>
</dbReference>
<feature type="binding site" evidence="8">
    <location>
        <position position="293"/>
    </location>
    <ligand>
        <name>FAD</name>
        <dbReference type="ChEBI" id="CHEBI:57692"/>
    </ligand>
</feature>
<evidence type="ECO:0000313" key="10">
    <source>
        <dbReference type="EMBL" id="QVV87423.1"/>
    </source>
</evidence>
<dbReference type="Pfam" id="PF12831">
    <property type="entry name" value="FAD_oxidored"/>
    <property type="match status" value="1"/>
</dbReference>
<keyword evidence="11" id="KW-1185">Reference proteome</keyword>
<comment type="catalytic activity">
    <reaction evidence="8">
        <text>a 2,3-bis-O-phytanyl-sn-glycerol 1-phospholipid + 8 oxidized 2[4Fe-4S]-[ferredoxin] = a 2,3-bis-O-(geranylgeranyl)-sn-glycerol 1-phospholipid + 8 reduced 2[4Fe-4S]-[ferredoxin] + 16 H(+)</text>
        <dbReference type="Rhea" id="RHEA:54324"/>
        <dbReference type="Rhea" id="RHEA-COMP:10002"/>
        <dbReference type="Rhea" id="RHEA-COMP:10004"/>
        <dbReference type="ChEBI" id="CHEBI:15378"/>
        <dbReference type="ChEBI" id="CHEBI:33722"/>
        <dbReference type="ChEBI" id="CHEBI:33723"/>
        <dbReference type="ChEBI" id="CHEBI:138139"/>
        <dbReference type="ChEBI" id="CHEBI:138140"/>
        <dbReference type="EC" id="1.3.7.11"/>
    </reaction>
</comment>
<evidence type="ECO:0000256" key="1">
    <source>
        <dbReference type="ARBA" id="ARBA00022516"/>
    </source>
</evidence>
<keyword evidence="5 8" id="KW-0443">Lipid metabolism</keyword>
<dbReference type="AlphaFoldDB" id="A0A8E7AYZ4"/>
<dbReference type="GO" id="GO:0050660">
    <property type="term" value="F:flavin adenine dinucleotide binding"/>
    <property type="evidence" value="ECO:0007669"/>
    <property type="project" value="UniProtKB-UniRule"/>
</dbReference>
<evidence type="ECO:0000256" key="6">
    <source>
        <dbReference type="ARBA" id="ARBA00023209"/>
    </source>
</evidence>
<comment type="catalytic activity">
    <reaction evidence="8">
        <text>CDP-2,3-bis-O-(geranylgeranyl)-sn-glycerol + 8 AH2 = CDP-2,3-bis-O-(phytanyl)-sn-glycerol + 8 A</text>
        <dbReference type="Rhea" id="RHEA:84207"/>
        <dbReference type="ChEBI" id="CHEBI:13193"/>
        <dbReference type="ChEBI" id="CHEBI:17499"/>
        <dbReference type="ChEBI" id="CHEBI:58838"/>
        <dbReference type="ChEBI" id="CHEBI:74004"/>
    </reaction>
</comment>
<feature type="binding site" evidence="8">
    <location>
        <position position="280"/>
    </location>
    <ligand>
        <name>FAD</name>
        <dbReference type="ChEBI" id="CHEBI:57692"/>
    </ligand>
</feature>
<keyword evidence="4 8" id="KW-0560">Oxidoreductase</keyword>
<dbReference type="InterPro" id="IPR036188">
    <property type="entry name" value="FAD/NAD-bd_sf"/>
</dbReference>
<dbReference type="GO" id="GO:0016636">
    <property type="term" value="F:oxidoreductase activity, acting on the CH-CH group of donors, iron-sulfur protein as acceptor"/>
    <property type="evidence" value="ECO:0007669"/>
    <property type="project" value="UniProtKB-UniRule"/>
</dbReference>
<dbReference type="SUPFAM" id="SSF51905">
    <property type="entry name" value="FAD/NAD(P)-binding domain"/>
    <property type="match status" value="1"/>
</dbReference>
<protein>
    <recommendedName>
        <fullName evidence="8">Digeranylgeranylglycerophospholipid reductase</fullName>
        <shortName evidence="8">DGGGPL reductase</shortName>
        <ecNumber evidence="8">1.3.7.11</ecNumber>
    </recommendedName>
    <alternativeName>
        <fullName evidence="8">2,3-bis-O-geranylgeranylglyceryl phosphate reductase</fullName>
    </alternativeName>
    <alternativeName>
        <fullName evidence="8">Geranylgeranyl reductase</fullName>
        <shortName evidence="8">GGR</shortName>
    </alternativeName>
</protein>
<dbReference type="HAMAP" id="MF_01287">
    <property type="entry name" value="DGGGPL_reductase"/>
    <property type="match status" value="1"/>
</dbReference>
<dbReference type="InterPro" id="IPR023590">
    <property type="entry name" value="DGGGPL_reductase"/>
</dbReference>
<feature type="binding site" evidence="8">
    <location>
        <position position="15"/>
    </location>
    <ligand>
        <name>FAD</name>
        <dbReference type="ChEBI" id="CHEBI:57692"/>
    </ligand>
</feature>
<comment type="pathway">
    <text evidence="8">Membrane lipid metabolism; glycerophospholipid metabolism.</text>
</comment>
<keyword evidence="6 8" id="KW-0594">Phospholipid biosynthesis</keyword>
<dbReference type="Pfam" id="PF22578">
    <property type="entry name" value="GGR_cat"/>
    <property type="match status" value="1"/>
</dbReference>
<keyword evidence="3 8" id="KW-0274">FAD</keyword>
<dbReference type="Gene3D" id="3.50.50.60">
    <property type="entry name" value="FAD/NAD(P)-binding domain"/>
    <property type="match status" value="1"/>
</dbReference>
<feature type="binding site" evidence="8">
    <location>
        <position position="372"/>
    </location>
    <ligand>
        <name>a 2,3-bis-O-(geranylgeranyl)-sn-glycerol 1-phospholipid</name>
        <dbReference type="ChEBI" id="CHEBI:138140"/>
    </ligand>
</feature>
<dbReference type="PRINTS" id="PR00420">
    <property type="entry name" value="RNGMNOXGNASE"/>
</dbReference>
<dbReference type="Proteomes" id="UP000680656">
    <property type="component" value="Chromosome"/>
</dbReference>
<feature type="domain" description="Digeranylgeranylglycerophospholipid reductase catalytic" evidence="9">
    <location>
        <begin position="177"/>
        <end position="261"/>
    </location>
</feature>
<keyword evidence="7 8" id="KW-1208">Phospholipid metabolism</keyword>
<dbReference type="NCBIfam" id="TIGR02032">
    <property type="entry name" value="GG-red-SF"/>
    <property type="match status" value="1"/>
</dbReference>
<dbReference type="InterPro" id="IPR050407">
    <property type="entry name" value="Geranylgeranyl_reductase"/>
</dbReference>
<feature type="binding site" evidence="8">
    <location>
        <position position="123"/>
    </location>
    <ligand>
        <name>FAD</name>
        <dbReference type="ChEBI" id="CHEBI:57692"/>
    </ligand>
</feature>
<dbReference type="EMBL" id="CP075546">
    <property type="protein sequence ID" value="QVV87423.1"/>
    <property type="molecule type" value="Genomic_DNA"/>
</dbReference>
<feature type="binding site" evidence="8">
    <location>
        <position position="45"/>
    </location>
    <ligand>
        <name>FAD</name>
        <dbReference type="ChEBI" id="CHEBI:57692"/>
    </ligand>
</feature>
<dbReference type="GeneID" id="65565108"/>
<dbReference type="InterPro" id="IPR054715">
    <property type="entry name" value="GGR_cat"/>
</dbReference>
<dbReference type="GO" id="GO:0016020">
    <property type="term" value="C:membrane"/>
    <property type="evidence" value="ECO:0007669"/>
    <property type="project" value="GOC"/>
</dbReference>
<comment type="catalytic activity">
    <reaction evidence="8">
        <text>2,3-bis-O-(phytanyl)-sn-glycerol 1-phosphate + 8 oxidized 2[4Fe-4S]-[ferredoxin] = 2,3-bis-O-(geranylgeranyl)-sn-glycerol 1-phosphate + 8 reduced 2[4Fe-4S]-[ferredoxin] + 16 H(+)</text>
        <dbReference type="Rhea" id="RHEA:36159"/>
        <dbReference type="Rhea" id="RHEA-COMP:10002"/>
        <dbReference type="Rhea" id="RHEA-COMP:10004"/>
        <dbReference type="ChEBI" id="CHEBI:15378"/>
        <dbReference type="ChEBI" id="CHEBI:33722"/>
        <dbReference type="ChEBI" id="CHEBI:33723"/>
        <dbReference type="ChEBI" id="CHEBI:58837"/>
        <dbReference type="ChEBI" id="CHEBI:73125"/>
        <dbReference type="EC" id="1.3.7.11"/>
    </reaction>
</comment>
<dbReference type="KEGG" id="mrtj:KHC33_08510"/>
<comment type="catalytic activity">
    <reaction evidence="8">
        <text>archaetidylserine + 8 AH2 = 2,3-bis-O-phytanyl-sn-glycero-3-phospho-L-serine + 8 A</text>
        <dbReference type="Rhea" id="RHEA:84215"/>
        <dbReference type="ChEBI" id="CHEBI:13193"/>
        <dbReference type="ChEBI" id="CHEBI:17499"/>
        <dbReference type="ChEBI" id="CHEBI:71517"/>
        <dbReference type="ChEBI" id="CHEBI:74853"/>
    </reaction>
</comment>
<evidence type="ECO:0000313" key="11">
    <source>
        <dbReference type="Proteomes" id="UP000680656"/>
    </source>
</evidence>
<dbReference type="RefSeq" id="WP_214418244.1">
    <property type="nucleotide sequence ID" value="NZ_CP075546.1"/>
</dbReference>
<dbReference type="InterPro" id="IPR011777">
    <property type="entry name" value="Geranylgeranyl_Rdtase_fam"/>
</dbReference>
<evidence type="ECO:0000256" key="7">
    <source>
        <dbReference type="ARBA" id="ARBA00023264"/>
    </source>
</evidence>
<comment type="miscellaneous">
    <text evidence="8">Reduction reaction proceeds via syn addition of hydrogen for double bonds.</text>
</comment>
<feature type="binding site" evidence="8">
    <location>
        <position position="48"/>
    </location>
    <ligand>
        <name>FAD</name>
        <dbReference type="ChEBI" id="CHEBI:57692"/>
    </ligand>
</feature>
<evidence type="ECO:0000256" key="5">
    <source>
        <dbReference type="ARBA" id="ARBA00023098"/>
    </source>
</evidence>
<comment type="catalytic activity">
    <reaction evidence="8">
        <text>a 2,3-bis-O-phytanyl-sn-glycerol 1-phospholipid + 8 A = a 2,3-bis-O-(geranylgeranyl)-sn-glycerol 1-phospholipid + 8 AH2</text>
        <dbReference type="Rhea" id="RHEA:64376"/>
        <dbReference type="ChEBI" id="CHEBI:13193"/>
        <dbReference type="ChEBI" id="CHEBI:17499"/>
        <dbReference type="ChEBI" id="CHEBI:138139"/>
        <dbReference type="ChEBI" id="CHEBI:138140"/>
    </reaction>
</comment>
<dbReference type="PANTHER" id="PTHR42685">
    <property type="entry name" value="GERANYLGERANYL DIPHOSPHATE REDUCTASE"/>
    <property type="match status" value="1"/>
</dbReference>
<evidence type="ECO:0000256" key="4">
    <source>
        <dbReference type="ARBA" id="ARBA00023002"/>
    </source>
</evidence>
<gene>
    <name evidence="10" type="ORF">KHC33_08510</name>
</gene>
<evidence type="ECO:0000256" key="3">
    <source>
        <dbReference type="ARBA" id="ARBA00022827"/>
    </source>
</evidence>
<feature type="binding site" evidence="8">
    <location>
        <position position="292"/>
    </location>
    <ligand>
        <name>FAD</name>
        <dbReference type="ChEBI" id="CHEBI:57692"/>
    </ligand>
</feature>
<dbReference type="UniPathway" id="UPA00940"/>
<reference evidence="10 11" key="1">
    <citation type="submission" date="2021-05" db="EMBL/GenBank/DDBJ databases">
        <title>A novel Methanospirillum isolate from a pyrite-forming mixed culture.</title>
        <authorList>
            <person name="Bunk B."/>
            <person name="Sproer C."/>
            <person name="Spring S."/>
            <person name="Pester M."/>
        </authorList>
    </citation>
    <scope>NUCLEOTIDE SEQUENCE [LARGE SCALE GENOMIC DNA]</scope>
    <source>
        <strain evidence="10 11">J.3.6.1-F.2.7.3</strain>
    </source>
</reference>
<keyword evidence="2 8" id="KW-0285">Flavoprotein</keyword>
<comment type="cofactor">
    <cofactor evidence="8">
        <name>FAD</name>
        <dbReference type="ChEBI" id="CHEBI:57692"/>
    </cofactor>
    <text evidence="8">Binds 1 FAD per subunit.</text>
</comment>
<keyword evidence="1 8" id="KW-0444">Lipid biosynthesis</keyword>
<sequence length="402" mass="43041">MKREYDVLVVGGGPGGAFAAKTFAEKGYSVLLTEKRPAIGAPVRCAEGVGKALMHEFFKPEDRWVAAEIDKANIIAPDGFKMELEPEKAGAEVGYVLHRKVFDRDLVWMAAGAGADIQVKTRAVTPIMEDGAVKGAILNQGGVTHEVRAGLTIAADGVESKFARWCGVDTTVPLREMETCAQYLMTGIDIDAHATEFYVGNNIAPGGYVWIFPKGDKTANVGIGLGGDRSKPGNRPIDYLNRFVSKNFPNGKTIELIAGGVSICQPLPCTVANNLMIVGDAARVSDPLTGGGIYAALYTGKLAGDIGSKAIENGDTSTQALMPYDETWRASYLGKALERNYQIKEVFVKLNDDDLNAIVHSVSKMNLSDFNTLNLIKNIIAANPKLAIKLGKAGLKSLLDSF</sequence>
<dbReference type="GO" id="GO:0016628">
    <property type="term" value="F:oxidoreductase activity, acting on the CH-CH group of donors, NAD or NADP as acceptor"/>
    <property type="evidence" value="ECO:0007669"/>
    <property type="project" value="InterPro"/>
</dbReference>
<proteinExistence type="inferred from homology"/>
<name>A0A8E7AYZ4_9EURY</name>
<evidence type="ECO:0000256" key="8">
    <source>
        <dbReference type="HAMAP-Rule" id="MF_01287"/>
    </source>
</evidence>
<comment type="function">
    <text evidence="8">Is involved in the reduction of 2,3-digeranylgeranylglycerophospholipids (unsaturated archaeols) into 2,3-diphytanylglycerophospholipids (saturated archaeols) in the biosynthesis of archaeal membrane lipids. Catalyzes the formation of archaetidic acid (2,3-di-O-phytanyl-sn-glyceryl phosphate) from 2,3-di-O-geranylgeranylglyceryl phosphate (DGGGP) via the hydrogenation of each double bond of the isoprenoid chains. Is also probably able to reduce double bonds of geranyl groups in CDP-2,3-bis-O-(geranylgeranyl)-sn-glycerol and archaetidylserine, thus acting at various stages in the biosynthesis of archaeal membrane lipids.</text>
</comment>
<organism evidence="10 11">
    <name type="scientific">Methanospirillum purgamenti</name>
    <dbReference type="NCBI Taxonomy" id="2834276"/>
    <lineage>
        <taxon>Archaea</taxon>
        <taxon>Methanobacteriati</taxon>
        <taxon>Methanobacteriota</taxon>
        <taxon>Stenosarchaea group</taxon>
        <taxon>Methanomicrobia</taxon>
        <taxon>Methanomicrobiales</taxon>
        <taxon>Methanospirillaceae</taxon>
        <taxon>Methanospirillum</taxon>
    </lineage>
</organism>
<dbReference type="GO" id="GO:0045550">
    <property type="term" value="F:geranylgeranyl reductase activity"/>
    <property type="evidence" value="ECO:0007669"/>
    <property type="project" value="InterPro"/>
</dbReference>
<dbReference type="Gene3D" id="3.30.9.10">
    <property type="entry name" value="D-Amino Acid Oxidase, subunit A, domain 2"/>
    <property type="match status" value="1"/>
</dbReference>
<feature type="binding site" evidence="8">
    <location>
        <position position="99"/>
    </location>
    <ligand>
        <name>FAD</name>
        <dbReference type="ChEBI" id="CHEBI:57692"/>
    </ligand>
</feature>
<comment type="similarity">
    <text evidence="8">Belongs to the geranylgeranyl reductase family. DGGGPL reductase subfamily.</text>
</comment>
<accession>A0A8E7AYZ4</accession>
<evidence type="ECO:0000259" key="9">
    <source>
        <dbReference type="Pfam" id="PF22578"/>
    </source>
</evidence>
<feature type="binding site" evidence="8">
    <location>
        <position position="46"/>
    </location>
    <ligand>
        <name>FAD</name>
        <dbReference type="ChEBI" id="CHEBI:57692"/>
    </ligand>
</feature>
<dbReference type="GO" id="GO:0046467">
    <property type="term" value="P:membrane lipid biosynthetic process"/>
    <property type="evidence" value="ECO:0007669"/>
    <property type="project" value="InterPro"/>
</dbReference>
<feature type="binding site" evidence="8">
    <location>
        <position position="34"/>
    </location>
    <ligand>
        <name>FAD</name>
        <dbReference type="ChEBI" id="CHEBI:57692"/>
    </ligand>
</feature>